<dbReference type="KEGG" id="cot:CORT_0F01560"/>
<evidence type="ECO:0000256" key="2">
    <source>
        <dbReference type="ARBA" id="ARBA00022490"/>
    </source>
</evidence>
<dbReference type="InterPro" id="IPR028133">
    <property type="entry name" value="Dynamitin"/>
</dbReference>
<dbReference type="GeneID" id="14541558"/>
<dbReference type="HOGENOM" id="CLU_057740_0_0_1"/>
<dbReference type="OrthoDB" id="4977at2759"/>
<feature type="coiled-coil region" evidence="3">
    <location>
        <begin position="284"/>
        <end position="329"/>
    </location>
</feature>
<reference evidence="5 6" key="1">
    <citation type="journal article" date="2012" name="PLoS ONE">
        <title>Sequence and analysis of the genome of the pathogenic yeast Candida orthopsilosis.</title>
        <authorList>
            <person name="Riccombeni A."/>
            <person name="Vidanes G."/>
            <person name="Proux-Wera E."/>
            <person name="Wolfe K.H."/>
            <person name="Butler G."/>
        </authorList>
    </citation>
    <scope>NUCLEOTIDE SEQUENCE [LARGE SCALE GENOMIC DNA]</scope>
    <source>
        <strain evidence="5 6">Co 90-125</strain>
    </source>
</reference>
<dbReference type="eggNOG" id="ENOG502S656">
    <property type="taxonomic scope" value="Eukaryota"/>
</dbReference>
<proteinExistence type="predicted"/>
<evidence type="ECO:0000256" key="3">
    <source>
        <dbReference type="SAM" id="Coils"/>
    </source>
</evidence>
<protein>
    <submittedName>
        <fullName evidence="5">Uncharacterized protein</fullName>
    </submittedName>
</protein>
<organism evidence="5 6">
    <name type="scientific">Candida orthopsilosis (strain 90-125)</name>
    <name type="common">Yeast</name>
    <dbReference type="NCBI Taxonomy" id="1136231"/>
    <lineage>
        <taxon>Eukaryota</taxon>
        <taxon>Fungi</taxon>
        <taxon>Dikarya</taxon>
        <taxon>Ascomycota</taxon>
        <taxon>Saccharomycotina</taxon>
        <taxon>Pichiomycetes</taxon>
        <taxon>Debaryomycetaceae</taxon>
        <taxon>Candida/Lodderomyces clade</taxon>
        <taxon>Candida</taxon>
    </lineage>
</organism>
<evidence type="ECO:0000313" key="5">
    <source>
        <dbReference type="EMBL" id="CCG24383.1"/>
    </source>
</evidence>
<keyword evidence="3" id="KW-0175">Coiled coil</keyword>
<dbReference type="Proteomes" id="UP000005018">
    <property type="component" value="Chromosome 6"/>
</dbReference>
<feature type="region of interest" description="Disordered" evidence="4">
    <location>
        <begin position="1"/>
        <end position="38"/>
    </location>
</feature>
<accession>H8X984</accession>
<dbReference type="GO" id="GO:0005869">
    <property type="term" value="C:dynactin complex"/>
    <property type="evidence" value="ECO:0007669"/>
    <property type="project" value="InterPro"/>
</dbReference>
<dbReference type="AlphaFoldDB" id="H8X984"/>
<keyword evidence="2" id="KW-0963">Cytoplasm</keyword>
<evidence type="ECO:0000256" key="1">
    <source>
        <dbReference type="ARBA" id="ARBA00004496"/>
    </source>
</evidence>
<dbReference type="Pfam" id="PF04912">
    <property type="entry name" value="Dynamitin"/>
    <property type="match status" value="1"/>
</dbReference>
<dbReference type="GO" id="GO:0005737">
    <property type="term" value="C:cytoplasm"/>
    <property type="evidence" value="ECO:0007669"/>
    <property type="project" value="UniProtKB-SubCell"/>
</dbReference>
<dbReference type="GO" id="GO:0007017">
    <property type="term" value="P:microtubule-based process"/>
    <property type="evidence" value="ECO:0007669"/>
    <property type="project" value="InterPro"/>
</dbReference>
<dbReference type="RefSeq" id="XP_003870512.1">
    <property type="nucleotide sequence ID" value="XM_003870463.1"/>
</dbReference>
<keyword evidence="6" id="KW-1185">Reference proteome</keyword>
<evidence type="ECO:0000256" key="4">
    <source>
        <dbReference type="SAM" id="MobiDB-lite"/>
    </source>
</evidence>
<dbReference type="PANTHER" id="PTHR15346">
    <property type="entry name" value="DYNACTIN SUBUNIT"/>
    <property type="match status" value="1"/>
</dbReference>
<evidence type="ECO:0000313" key="6">
    <source>
        <dbReference type="Proteomes" id="UP000005018"/>
    </source>
</evidence>
<name>H8X984_CANO9</name>
<feature type="compositionally biased region" description="Basic and acidic residues" evidence="4">
    <location>
        <begin position="26"/>
        <end position="36"/>
    </location>
</feature>
<comment type="subcellular location">
    <subcellularLocation>
        <location evidence="1">Cytoplasm</location>
    </subcellularLocation>
</comment>
<gene>
    <name evidence="5" type="ORF">CORT_0F01560</name>
</gene>
<sequence>MNKFGDLPGIDYNSQEIFESSDIETEDHLGKDSKEEDSQDINLHELQAQFAEIKVTSNDYDFSGNVLNQRGFQIDKRKETRQERLARIKRELEEVLQEEESSCPKTDDLLQTFNSLNTTPDKRKFPKEEELKINEILIPPPGPVKHAPQQTATFVSLESKLNQLEKQLGIDNSISQPVQHSINDITRKLDIINHADFNIDSIKSKIESTGKEMEKLELNKRLFGWEDVPTSKTDKIDELYKILPDLKKYCGKAPLILERIKGLSMIHRELEESLNFTINLNQFISDLEQDMQQWNKSLDVLSQGLDTSKDTFETNSKRFENRLEELEKKIAR</sequence>
<dbReference type="EMBL" id="HE681724">
    <property type="protein sequence ID" value="CCG24383.1"/>
    <property type="molecule type" value="Genomic_DNA"/>
</dbReference>